<dbReference type="InterPro" id="IPR041370">
    <property type="entry name" value="Mlase_EEF1AKMT1/ZCCHC4"/>
</dbReference>
<reference evidence="7 8" key="1">
    <citation type="submission" date="2021-02" db="EMBL/GenBank/DDBJ databases">
        <title>Variation within the Batrachochytrium salamandrivorans European outbreak.</title>
        <authorList>
            <person name="Kelly M."/>
            <person name="Pasmans F."/>
            <person name="Shea T.P."/>
            <person name="Munoz J.F."/>
            <person name="Carranza S."/>
            <person name="Cuomo C.A."/>
            <person name="Martel A."/>
        </authorList>
    </citation>
    <scope>NUCLEOTIDE SEQUENCE [LARGE SCALE GENOMIC DNA]</scope>
    <source>
        <strain evidence="7 8">AMFP18/2</strain>
    </source>
</reference>
<evidence type="ECO:0000256" key="6">
    <source>
        <dbReference type="SAM" id="MobiDB-lite"/>
    </source>
</evidence>
<dbReference type="EC" id="2.1.1.-" evidence="5"/>
<organism evidence="7 8">
    <name type="scientific">Batrachochytrium salamandrivorans</name>
    <dbReference type="NCBI Taxonomy" id="1357716"/>
    <lineage>
        <taxon>Eukaryota</taxon>
        <taxon>Fungi</taxon>
        <taxon>Fungi incertae sedis</taxon>
        <taxon>Chytridiomycota</taxon>
        <taxon>Chytridiomycota incertae sedis</taxon>
        <taxon>Chytridiomycetes</taxon>
        <taxon>Rhizophydiales</taxon>
        <taxon>Rhizophydiales incertae sedis</taxon>
        <taxon>Batrachochytrium</taxon>
    </lineage>
</organism>
<name>A0ABQ8F0K4_9FUNG</name>
<comment type="caution">
    <text evidence="7">The sequence shown here is derived from an EMBL/GenBank/DDBJ whole genome shotgun (WGS) entry which is preliminary data.</text>
</comment>
<evidence type="ECO:0000256" key="4">
    <source>
        <dbReference type="ARBA" id="ARBA00022679"/>
    </source>
</evidence>
<dbReference type="InterPro" id="IPR019369">
    <property type="entry name" value="Efm5/EEF1AKMT1"/>
</dbReference>
<dbReference type="EMBL" id="JAFCIX010000438">
    <property type="protein sequence ID" value="KAH6589980.1"/>
    <property type="molecule type" value="Genomic_DNA"/>
</dbReference>
<evidence type="ECO:0000256" key="1">
    <source>
        <dbReference type="ARBA" id="ARBA00004496"/>
    </source>
</evidence>
<gene>
    <name evidence="5" type="primary">EFM5</name>
    <name evidence="7" type="ORF">BASA50_009681</name>
</gene>
<evidence type="ECO:0000313" key="8">
    <source>
        <dbReference type="Proteomes" id="UP001648503"/>
    </source>
</evidence>
<evidence type="ECO:0000256" key="5">
    <source>
        <dbReference type="HAMAP-Rule" id="MF_03187"/>
    </source>
</evidence>
<sequence>MSHAHSTGLVANADPQEHSKDSESDDDLILSSSSMAALQEFIREKNEAEAKFIALKEVAQKEADAAALLAKEIDIFDFKEDWQLSQFWYANSTRDALAIESIKNTVDGGRIGCISSPSVFVTLKRMNPEHRDLVVFEFDRRFDVYGDGFVFYDYSEPLALNEKDGLRPLKGTFDYLLIDPPFLSEECWRKMAQTVRWLAKPDCKIIVCTGKQMRSLIEEELQCYATDYMPEHQNGLQNEFRAFINYPSEKFMRTE</sequence>
<comment type="function">
    <text evidence="5">S-adenosyl-L-methionine-dependent protein-lysine N-methyltransferase that trimethylates elongation factor 1-alpha at 'Lys-79'.</text>
</comment>
<evidence type="ECO:0000313" key="7">
    <source>
        <dbReference type="EMBL" id="KAH6589980.1"/>
    </source>
</evidence>
<evidence type="ECO:0000256" key="3">
    <source>
        <dbReference type="ARBA" id="ARBA00022603"/>
    </source>
</evidence>
<keyword evidence="4 5" id="KW-0808">Transferase</keyword>
<comment type="subcellular location">
    <subcellularLocation>
        <location evidence="1 5">Cytoplasm</location>
    </subcellularLocation>
</comment>
<evidence type="ECO:0000256" key="2">
    <source>
        <dbReference type="ARBA" id="ARBA00022490"/>
    </source>
</evidence>
<protein>
    <recommendedName>
        <fullName evidence="5">Protein-lysine N-methyltransferase EFM5</fullName>
        <ecNumber evidence="5">2.1.1.-</ecNumber>
    </recommendedName>
    <alternativeName>
        <fullName evidence="5">Elongation factor methyltransferase 5</fullName>
    </alternativeName>
</protein>
<dbReference type="PANTHER" id="PTHR13200:SF0">
    <property type="entry name" value="EEF1A LYSINE METHYLTRANSFERASE 1"/>
    <property type="match status" value="1"/>
</dbReference>
<dbReference type="Proteomes" id="UP001648503">
    <property type="component" value="Unassembled WGS sequence"/>
</dbReference>
<dbReference type="HAMAP" id="MF_03187">
    <property type="entry name" value="Methyltr_EFM5"/>
    <property type="match status" value="1"/>
</dbReference>
<dbReference type="Pfam" id="PF10237">
    <property type="entry name" value="N6-adenineMlase"/>
    <property type="match status" value="1"/>
</dbReference>
<keyword evidence="3 5" id="KW-0489">Methyltransferase</keyword>
<accession>A0ABQ8F0K4</accession>
<dbReference type="PANTHER" id="PTHR13200">
    <property type="entry name" value="EEF1A LYSINE METHYLTRANSFERASE 1"/>
    <property type="match status" value="1"/>
</dbReference>
<feature type="region of interest" description="Disordered" evidence="6">
    <location>
        <begin position="1"/>
        <end position="27"/>
    </location>
</feature>
<keyword evidence="8" id="KW-1185">Reference proteome</keyword>
<proteinExistence type="inferred from homology"/>
<keyword evidence="2 5" id="KW-0963">Cytoplasm</keyword>
<comment type="similarity">
    <text evidence="5">Belongs to the class I-like SAM-binding methyltransferase superfamily. EFM5 family.</text>
</comment>